<evidence type="ECO:0000313" key="3">
    <source>
        <dbReference type="Proteomes" id="UP000019376"/>
    </source>
</evidence>
<dbReference type="Proteomes" id="UP000019376">
    <property type="component" value="Unassembled WGS sequence"/>
</dbReference>
<protein>
    <submittedName>
        <fullName evidence="2">Uncharacterized protein</fullName>
    </submittedName>
</protein>
<accession>S7ZTG4</accession>
<gene>
    <name evidence="2" type="ORF">PDE_07015</name>
</gene>
<evidence type="ECO:0000313" key="2">
    <source>
        <dbReference type="EMBL" id="EPS32056.1"/>
    </source>
</evidence>
<dbReference type="AlphaFoldDB" id="S7ZTG4"/>
<feature type="compositionally biased region" description="Basic and acidic residues" evidence="1">
    <location>
        <begin position="16"/>
        <end position="26"/>
    </location>
</feature>
<dbReference type="HOGENOM" id="CLU_2997169_0_0_1"/>
<reference evidence="2 3" key="1">
    <citation type="journal article" date="2013" name="PLoS ONE">
        <title>Genomic and secretomic analyses reveal unique features of the lignocellulolytic enzyme system of Penicillium decumbens.</title>
        <authorList>
            <person name="Liu G."/>
            <person name="Zhang L."/>
            <person name="Wei X."/>
            <person name="Zou G."/>
            <person name="Qin Y."/>
            <person name="Ma L."/>
            <person name="Li J."/>
            <person name="Zheng H."/>
            <person name="Wang S."/>
            <person name="Wang C."/>
            <person name="Xun L."/>
            <person name="Zhao G.-P."/>
            <person name="Zhou Z."/>
            <person name="Qu Y."/>
        </authorList>
    </citation>
    <scope>NUCLEOTIDE SEQUENCE [LARGE SCALE GENOMIC DNA]</scope>
    <source>
        <strain evidence="3">114-2 / CGMCC 5302</strain>
    </source>
</reference>
<evidence type="ECO:0000256" key="1">
    <source>
        <dbReference type="SAM" id="MobiDB-lite"/>
    </source>
</evidence>
<name>S7ZTG4_PENO1</name>
<organism evidence="2 3">
    <name type="scientific">Penicillium oxalicum (strain 114-2 / CGMCC 5302)</name>
    <name type="common">Penicillium decumbens</name>
    <dbReference type="NCBI Taxonomy" id="933388"/>
    <lineage>
        <taxon>Eukaryota</taxon>
        <taxon>Fungi</taxon>
        <taxon>Dikarya</taxon>
        <taxon>Ascomycota</taxon>
        <taxon>Pezizomycotina</taxon>
        <taxon>Eurotiomycetes</taxon>
        <taxon>Eurotiomycetidae</taxon>
        <taxon>Eurotiales</taxon>
        <taxon>Aspergillaceae</taxon>
        <taxon>Penicillium</taxon>
    </lineage>
</organism>
<feature type="region of interest" description="Disordered" evidence="1">
    <location>
        <begin position="1"/>
        <end position="57"/>
    </location>
</feature>
<dbReference type="EMBL" id="KB644414">
    <property type="protein sequence ID" value="EPS32056.1"/>
    <property type="molecule type" value="Genomic_DNA"/>
</dbReference>
<proteinExistence type="predicted"/>
<sequence length="57" mass="6306">MVTKNGGADEEEEGERGEVKAREWAKRWKKGEGRKKKWKTEGDGREDGSDGGGAKGR</sequence>
<keyword evidence="3" id="KW-1185">Reference proteome</keyword>
<feature type="compositionally biased region" description="Basic and acidic residues" evidence="1">
    <location>
        <begin position="39"/>
        <end position="48"/>
    </location>
</feature>
<feature type="compositionally biased region" description="Basic residues" evidence="1">
    <location>
        <begin position="27"/>
        <end position="38"/>
    </location>
</feature>